<evidence type="ECO:0000259" key="2">
    <source>
        <dbReference type="PROSITE" id="PS50883"/>
    </source>
</evidence>
<dbReference type="Proteomes" id="UP001257914">
    <property type="component" value="Unassembled WGS sequence"/>
</dbReference>
<keyword evidence="1" id="KW-1133">Transmembrane helix</keyword>
<dbReference type="EMBL" id="JAWCUA010000001">
    <property type="protein sequence ID" value="MDU0111516.1"/>
    <property type="molecule type" value="Genomic_DNA"/>
</dbReference>
<dbReference type="InterPro" id="IPR029787">
    <property type="entry name" value="Nucleotide_cyclase"/>
</dbReference>
<name>A0ABU3QVQ9_9GAMM</name>
<evidence type="ECO:0000313" key="5">
    <source>
        <dbReference type="Proteomes" id="UP001257914"/>
    </source>
</evidence>
<reference evidence="4 5" key="1">
    <citation type="submission" date="2023-10" db="EMBL/GenBank/DDBJ databases">
        <title>Psychrosphaera aquimaarina strain SW33 isolated from seawater.</title>
        <authorList>
            <person name="Bayburt H."/>
            <person name="Kim J.M."/>
            <person name="Choi B.J."/>
            <person name="Jeon C.O."/>
        </authorList>
    </citation>
    <scope>NUCLEOTIDE SEQUENCE [LARGE SCALE GENOMIC DNA]</scope>
    <source>
        <strain evidence="4 5">KCTC 52743</strain>
    </source>
</reference>
<dbReference type="CDD" id="cd01948">
    <property type="entry name" value="EAL"/>
    <property type="match status" value="1"/>
</dbReference>
<dbReference type="PROSITE" id="PS50887">
    <property type="entry name" value="GGDEF"/>
    <property type="match status" value="1"/>
</dbReference>
<feature type="domain" description="GGDEF" evidence="3">
    <location>
        <begin position="354"/>
        <end position="490"/>
    </location>
</feature>
<dbReference type="Gene3D" id="3.20.20.450">
    <property type="entry name" value="EAL domain"/>
    <property type="match status" value="1"/>
</dbReference>
<dbReference type="InterPro" id="IPR050706">
    <property type="entry name" value="Cyclic-di-GMP_PDE-like"/>
</dbReference>
<dbReference type="InterPro" id="IPR043128">
    <property type="entry name" value="Rev_trsase/Diguanyl_cyclase"/>
</dbReference>
<dbReference type="SMART" id="SM00267">
    <property type="entry name" value="GGDEF"/>
    <property type="match status" value="1"/>
</dbReference>
<dbReference type="InterPro" id="IPR000160">
    <property type="entry name" value="GGDEF_dom"/>
</dbReference>
<gene>
    <name evidence="4" type="ORF">RT723_00480</name>
</gene>
<dbReference type="PROSITE" id="PS50883">
    <property type="entry name" value="EAL"/>
    <property type="match status" value="1"/>
</dbReference>
<dbReference type="Pfam" id="PF00563">
    <property type="entry name" value="EAL"/>
    <property type="match status" value="1"/>
</dbReference>
<dbReference type="RefSeq" id="WP_315945470.1">
    <property type="nucleotide sequence ID" value="NZ_JAWCUA010000001.1"/>
</dbReference>
<feature type="domain" description="EAL" evidence="2">
    <location>
        <begin position="499"/>
        <end position="752"/>
    </location>
</feature>
<feature type="transmembrane region" description="Helical" evidence="1">
    <location>
        <begin position="15"/>
        <end position="32"/>
    </location>
</feature>
<sequence>MEINSASLQRNANRIYGVIVSLGILLSAFVYYSTDKIERSASILIEHEIPIFGQLQKLDSSLTEQELYLNEYYANQDSDLYSEHFKQASLNINQLLKDLQEHNVAPQQITDLSKTQKKITDLAAIFDENMQSGASGKWDTAREHLEMFSMYRQQTKPIVQSIAADTDKRVMQQYTNTKQNLAQTSYIVLAYSVLILVLATFIGRYIKSYILVSGKNKRLALFPQRNPNPIISLDKNNNLVFSNPATKKLITALNLSDDIFYQSLKNQVMTSQQHILNCKQPHRRFEFIIGGKTLDCEIHWLEDMETWDLHLSDITQRKLAEDKLNYQAYHDQSTGLYNKNKFYEILNDQCELNAHFVIGSIEVRNYSKLVSQLGIEQTGKVLQEVAELLQPLLNDIIDDYPFTFYKTSEKQFSIIIEADFCTERLHKIVHQIETKIEREAFCNAKHIELDFGFCCFPEHAKDKSSIIKCLNIALDQAIATEHSSLIIYSQSLGETISKELALTEQLRVAISNKELELYFQPQLNIQNGQIVGLETLIRWITPDGFISPAEFIPLAEKSGLIIPLGEWITINACKQAKYLIDQGYKDIVVAINISPQQFQHPNFYDMIVGALAFTQVPAKNIELEITEGVIMYNESDTIDLLHKLKAVGLMLSIDDFGTGYSSLSYLKQFPIDKLKIDQSFIFNVNTNEADKAIVSAIVDLGKNLGLTLIAEGVEELEHLNILKDMGCQEIQGYYFSRPLPVAKLHTFLQDNQDHKAFA</sequence>
<dbReference type="Gene3D" id="3.30.70.270">
    <property type="match status" value="1"/>
</dbReference>
<dbReference type="InterPro" id="IPR035919">
    <property type="entry name" value="EAL_sf"/>
</dbReference>
<evidence type="ECO:0000313" key="4">
    <source>
        <dbReference type="EMBL" id="MDU0111516.1"/>
    </source>
</evidence>
<dbReference type="Pfam" id="PF00990">
    <property type="entry name" value="GGDEF"/>
    <property type="match status" value="1"/>
</dbReference>
<dbReference type="SMART" id="SM00052">
    <property type="entry name" value="EAL"/>
    <property type="match status" value="1"/>
</dbReference>
<feature type="transmembrane region" description="Helical" evidence="1">
    <location>
        <begin position="186"/>
        <end position="206"/>
    </location>
</feature>
<dbReference type="PANTHER" id="PTHR33121">
    <property type="entry name" value="CYCLIC DI-GMP PHOSPHODIESTERASE PDEF"/>
    <property type="match status" value="1"/>
</dbReference>
<dbReference type="SUPFAM" id="SSF141868">
    <property type="entry name" value="EAL domain-like"/>
    <property type="match status" value="1"/>
</dbReference>
<protein>
    <submittedName>
        <fullName evidence="4">EAL domain-containing protein</fullName>
    </submittedName>
</protein>
<keyword evidence="5" id="KW-1185">Reference proteome</keyword>
<proteinExistence type="predicted"/>
<keyword evidence="1" id="KW-0812">Transmembrane</keyword>
<dbReference type="SUPFAM" id="SSF55073">
    <property type="entry name" value="Nucleotide cyclase"/>
    <property type="match status" value="1"/>
</dbReference>
<dbReference type="InterPro" id="IPR001633">
    <property type="entry name" value="EAL_dom"/>
</dbReference>
<comment type="caution">
    <text evidence="4">The sequence shown here is derived from an EMBL/GenBank/DDBJ whole genome shotgun (WGS) entry which is preliminary data.</text>
</comment>
<keyword evidence="1" id="KW-0472">Membrane</keyword>
<organism evidence="4 5">
    <name type="scientific">Psychrosphaera aquimarina</name>
    <dbReference type="NCBI Taxonomy" id="2044854"/>
    <lineage>
        <taxon>Bacteria</taxon>
        <taxon>Pseudomonadati</taxon>
        <taxon>Pseudomonadota</taxon>
        <taxon>Gammaproteobacteria</taxon>
        <taxon>Alteromonadales</taxon>
        <taxon>Pseudoalteromonadaceae</taxon>
        <taxon>Psychrosphaera</taxon>
    </lineage>
</organism>
<accession>A0ABU3QVQ9</accession>
<evidence type="ECO:0000259" key="3">
    <source>
        <dbReference type="PROSITE" id="PS50887"/>
    </source>
</evidence>
<evidence type="ECO:0000256" key="1">
    <source>
        <dbReference type="SAM" id="Phobius"/>
    </source>
</evidence>
<dbReference type="PANTHER" id="PTHR33121:SF79">
    <property type="entry name" value="CYCLIC DI-GMP PHOSPHODIESTERASE PDED-RELATED"/>
    <property type="match status" value="1"/>
</dbReference>